<protein>
    <submittedName>
        <fullName evidence="3">Uncharacterized protein LOC111117496 isoform X3</fullName>
    </submittedName>
</protein>
<dbReference type="Proteomes" id="UP000694844">
    <property type="component" value="Chromosome 10"/>
</dbReference>
<evidence type="ECO:0000256" key="1">
    <source>
        <dbReference type="SAM" id="MobiDB-lite"/>
    </source>
</evidence>
<evidence type="ECO:0000313" key="2">
    <source>
        <dbReference type="Proteomes" id="UP000694844"/>
    </source>
</evidence>
<evidence type="ECO:0000313" key="3">
    <source>
        <dbReference type="RefSeq" id="XP_022312341.1"/>
    </source>
</evidence>
<sequence length="279" mass="30845">MYVESPEDDIPGFDIITQVAAILTNSSSINEGFCDQDVVNLSLKTDCDFSCIEGSIHNNKTNFSNLILQCDNETCFTQWNYDLTHQTLNVSFPFQPRNHGGKFINFRTTCYNHTHILDSAFLKPCLSGFTGNGTVVGSNVKLYCEHTLFKASTSGIRITYKGNAIAHCINQTCIAGTGLPNGVSIEVTYRTGMMFLCRMDGAIFNLTEKIIELISQTQNTFSTTQMFSHDTSSPTSQSSPTISTSLVTGEEDNSAEHVARDSLMTFSIYILHLIPYITT</sequence>
<feature type="compositionally biased region" description="Low complexity" evidence="1">
    <location>
        <begin position="231"/>
        <end position="245"/>
    </location>
</feature>
<organism evidence="2 3">
    <name type="scientific">Crassostrea virginica</name>
    <name type="common">Eastern oyster</name>
    <dbReference type="NCBI Taxonomy" id="6565"/>
    <lineage>
        <taxon>Eukaryota</taxon>
        <taxon>Metazoa</taxon>
        <taxon>Spiralia</taxon>
        <taxon>Lophotrochozoa</taxon>
        <taxon>Mollusca</taxon>
        <taxon>Bivalvia</taxon>
        <taxon>Autobranchia</taxon>
        <taxon>Pteriomorphia</taxon>
        <taxon>Ostreida</taxon>
        <taxon>Ostreoidea</taxon>
        <taxon>Ostreidae</taxon>
        <taxon>Crassostrea</taxon>
    </lineage>
</organism>
<accession>A0A8B8CCF6</accession>
<dbReference type="RefSeq" id="XP_022312341.1">
    <property type="nucleotide sequence ID" value="XM_022456633.1"/>
</dbReference>
<dbReference type="OrthoDB" id="6212646at2759"/>
<reference evidence="3" key="1">
    <citation type="submission" date="2025-08" db="UniProtKB">
        <authorList>
            <consortium name="RefSeq"/>
        </authorList>
    </citation>
    <scope>IDENTIFICATION</scope>
    <source>
        <tissue evidence="3">Whole sample</tissue>
    </source>
</reference>
<dbReference type="GeneID" id="111117496"/>
<name>A0A8B8CCF6_CRAVI</name>
<feature type="region of interest" description="Disordered" evidence="1">
    <location>
        <begin position="225"/>
        <end position="250"/>
    </location>
</feature>
<dbReference type="AlphaFoldDB" id="A0A8B8CCF6"/>
<gene>
    <name evidence="3" type="primary">LOC111117496</name>
</gene>
<proteinExistence type="predicted"/>
<keyword evidence="2" id="KW-1185">Reference proteome</keyword>